<dbReference type="Proteomes" id="UP000233387">
    <property type="component" value="Unassembled WGS sequence"/>
</dbReference>
<evidence type="ECO:0000256" key="2">
    <source>
        <dbReference type="ARBA" id="ARBA00022980"/>
    </source>
</evidence>
<dbReference type="InterPro" id="IPR002136">
    <property type="entry name" value="Ribosomal_uL4"/>
</dbReference>
<protein>
    <recommendedName>
        <fullName evidence="4 5">Large ribosomal subunit protein uL4</fullName>
    </recommendedName>
</protein>
<dbReference type="RefSeq" id="WP_101358942.1">
    <property type="nucleotide sequence ID" value="NZ_NKXO01000025.1"/>
</dbReference>
<dbReference type="NCBIfam" id="TIGR03953">
    <property type="entry name" value="rplD_bact"/>
    <property type="match status" value="1"/>
</dbReference>
<sequence>MQLPVLNIQGTETGRAINLPDEIFAIEPNQHVVYLDVKHYLAAQRQGTHKSKERNEVHGSTRKLHRQKGTGGSRKGSIKNPLFRHGGRIFGPRPRDYDFKLNKKTKILARKSALTYKAQENAIKVLENFSFDKPKTKEYLAILEKLAVQDKKTLLVLPEHTPNVYLSGRNLPKANTIVASDLNTYAVMNADVVILCEGAVAKIQEILVKE</sequence>
<dbReference type="PANTHER" id="PTHR10746:SF6">
    <property type="entry name" value="LARGE RIBOSOMAL SUBUNIT PROTEIN UL4M"/>
    <property type="match status" value="1"/>
</dbReference>
<comment type="similarity">
    <text evidence="1 5">Belongs to the universal ribosomal protein uL4 family.</text>
</comment>
<dbReference type="SUPFAM" id="SSF52166">
    <property type="entry name" value="Ribosomal protein L4"/>
    <property type="match status" value="1"/>
</dbReference>
<evidence type="ECO:0000256" key="1">
    <source>
        <dbReference type="ARBA" id="ARBA00010528"/>
    </source>
</evidence>
<dbReference type="AlphaFoldDB" id="A0A2N3IDF2"/>
<keyword evidence="8" id="KW-1185">Reference proteome</keyword>
<dbReference type="EMBL" id="NKXO01000025">
    <property type="protein sequence ID" value="PKQ68308.1"/>
    <property type="molecule type" value="Genomic_DNA"/>
</dbReference>
<proteinExistence type="inferred from homology"/>
<evidence type="ECO:0000256" key="6">
    <source>
        <dbReference type="SAM" id="MobiDB-lite"/>
    </source>
</evidence>
<reference evidence="7 8" key="1">
    <citation type="submission" date="2017-06" db="EMBL/GenBank/DDBJ databases">
        <title>Raineya orbicola gen. nov., sp. nov. a slightly thermophilic bacterium of the phylum Bacteroidetes and the description of Raineyaceae fam. nov.</title>
        <authorList>
            <person name="Albuquerque L."/>
            <person name="Polonia A.R.M."/>
            <person name="Barroso C."/>
            <person name="Froufe H.J.C."/>
            <person name="Lage O."/>
            <person name="Lobo-Da-Cunha A."/>
            <person name="Egas C."/>
            <person name="Da Costa M.S."/>
        </authorList>
    </citation>
    <scope>NUCLEOTIDE SEQUENCE [LARGE SCALE GENOMIC DNA]</scope>
    <source>
        <strain evidence="7 8">SPSPC-11</strain>
    </source>
</reference>
<gene>
    <name evidence="5" type="primary">rplD</name>
    <name evidence="7" type="ORF">Rain11_1672</name>
</gene>
<keyword evidence="5" id="KW-0694">RNA-binding</keyword>
<dbReference type="GO" id="GO:0005840">
    <property type="term" value="C:ribosome"/>
    <property type="evidence" value="ECO:0007669"/>
    <property type="project" value="UniProtKB-KW"/>
</dbReference>
<dbReference type="GO" id="GO:1990904">
    <property type="term" value="C:ribonucleoprotein complex"/>
    <property type="evidence" value="ECO:0007669"/>
    <property type="project" value="UniProtKB-KW"/>
</dbReference>
<dbReference type="Gene3D" id="3.40.1370.10">
    <property type="match status" value="1"/>
</dbReference>
<organism evidence="7 8">
    <name type="scientific">Raineya orbicola</name>
    <dbReference type="NCBI Taxonomy" id="2016530"/>
    <lineage>
        <taxon>Bacteria</taxon>
        <taxon>Pseudomonadati</taxon>
        <taxon>Bacteroidota</taxon>
        <taxon>Cytophagia</taxon>
        <taxon>Cytophagales</taxon>
        <taxon>Raineyaceae</taxon>
        <taxon>Raineya</taxon>
    </lineage>
</organism>
<keyword evidence="2 5" id="KW-0689">Ribosomal protein</keyword>
<dbReference type="GO" id="GO:0003735">
    <property type="term" value="F:structural constituent of ribosome"/>
    <property type="evidence" value="ECO:0007669"/>
    <property type="project" value="InterPro"/>
</dbReference>
<dbReference type="OrthoDB" id="9803201at2"/>
<dbReference type="PANTHER" id="PTHR10746">
    <property type="entry name" value="50S RIBOSOMAL PROTEIN L4"/>
    <property type="match status" value="1"/>
</dbReference>
<keyword evidence="3 5" id="KW-0687">Ribonucleoprotein</keyword>
<comment type="subunit">
    <text evidence="5">Part of the 50S ribosomal subunit.</text>
</comment>
<evidence type="ECO:0000313" key="7">
    <source>
        <dbReference type="EMBL" id="PKQ68308.1"/>
    </source>
</evidence>
<dbReference type="HAMAP" id="MF_01328_B">
    <property type="entry name" value="Ribosomal_uL4_B"/>
    <property type="match status" value="1"/>
</dbReference>
<dbReference type="InterPro" id="IPR023574">
    <property type="entry name" value="Ribosomal_uL4_dom_sf"/>
</dbReference>
<dbReference type="GO" id="GO:0019843">
    <property type="term" value="F:rRNA binding"/>
    <property type="evidence" value="ECO:0007669"/>
    <property type="project" value="UniProtKB-UniRule"/>
</dbReference>
<evidence type="ECO:0000256" key="3">
    <source>
        <dbReference type="ARBA" id="ARBA00023274"/>
    </source>
</evidence>
<evidence type="ECO:0000313" key="8">
    <source>
        <dbReference type="Proteomes" id="UP000233387"/>
    </source>
</evidence>
<keyword evidence="5" id="KW-0699">rRNA-binding</keyword>
<comment type="function">
    <text evidence="5">One of the primary rRNA binding proteins, this protein initially binds near the 5'-end of the 23S rRNA. It is important during the early stages of 50S assembly. It makes multiple contacts with different domains of the 23S rRNA in the assembled 50S subunit and ribosome.</text>
</comment>
<comment type="function">
    <text evidence="5">Forms part of the polypeptide exit tunnel.</text>
</comment>
<dbReference type="Pfam" id="PF00573">
    <property type="entry name" value="Ribosomal_L4"/>
    <property type="match status" value="1"/>
</dbReference>
<evidence type="ECO:0000256" key="4">
    <source>
        <dbReference type="ARBA" id="ARBA00035244"/>
    </source>
</evidence>
<comment type="caution">
    <text evidence="7">The sequence shown here is derived from an EMBL/GenBank/DDBJ whole genome shotgun (WGS) entry which is preliminary data.</text>
</comment>
<feature type="region of interest" description="Disordered" evidence="6">
    <location>
        <begin position="45"/>
        <end position="78"/>
    </location>
</feature>
<evidence type="ECO:0000256" key="5">
    <source>
        <dbReference type="HAMAP-Rule" id="MF_01328"/>
    </source>
</evidence>
<name>A0A2N3IDF2_9BACT</name>
<dbReference type="GO" id="GO:0006412">
    <property type="term" value="P:translation"/>
    <property type="evidence" value="ECO:0007669"/>
    <property type="project" value="UniProtKB-UniRule"/>
</dbReference>
<dbReference type="InterPro" id="IPR013005">
    <property type="entry name" value="Ribosomal_uL4-like"/>
</dbReference>
<accession>A0A2N3IDF2</accession>